<dbReference type="Pfam" id="PF14191">
    <property type="entry name" value="YodL"/>
    <property type="match status" value="1"/>
</dbReference>
<dbReference type="Pfam" id="PF08401">
    <property type="entry name" value="ArdcN"/>
    <property type="match status" value="1"/>
</dbReference>
<sequence>MAGKREEQLKEITDRLEKGVEELFTSERYRDYLKTMSQFNNYSFNNTMLIAMQKPDATLVAGYQAWQKKFNRHVLKGEKGIQIISPAPNREREEVEKIDSVTQEPVLKDNGQPEKEIVEMVIPRFRVVTVFDVSQTDGEPLPSLGADELTGSIENYEQFMEAIRAVSPVPMRFDEIAGESHGYYHNIDKEIVIQQGMSESQTMKTAIHEVAHAKLHDRELMQNLGVEKDQMTKEVEAESIAYSVCQHFGLDTADYSFPYIAGWSSNRDMKELKTSMDTIRHTAGDFIEEMTEKLQELQRDEPEQMHLLDSDLILKMSGSMESEYAYDVIRRMGKSELLDAVREFQRLEENGAFLEEPDLEEYLSERGAEVIPWYASNGYQVENPVTFYDVEYDADTGITDIASLSSMQQAQNMVERAEYGGTLFNDDDRNLIVNYAYQLDNLEDTRILIQELAGAIQSPDLRAPNEVIQNAQAEIDALPDGMISITDMHEYGYENPEMLPLTKEKALELYHQNLEIFCLYEDGTESAYDNEPALHTHDRIYGIEKETWDKFQKQERLEQRIMAGQEEKFSIYQIRDDSPGREYKFMGTSFLEDQGMQARREDYNLMYTADFTENETLDNIFQRFNMDRPSDFYGHSLSVSDVIVVSHNGETKSYYVDSFGFAELPEFFLERTVEMEMPVTEKSLAERISDYSAMRDSIYLELIPREGNEELLERAVHRDMEDMAIIYKFALRKKEDGLISGTLKNSLLDTYGISEEELYQNALITTEERFPVRLVNMGISAEQLQLKDDPSVFPSMLVASNTTMRHGATVMLYPDFFENISERLNGSFYILPSSQHEIIILPDYGEYVAEELTGLVQEVNQTDAVGEDKLSDVVLHYDAQRKVLERAENVNVMDAQETIRELAYEVGDRYLLIHETDEGYDYTFYGKNYLDLDGGLYDNPDVTIREALVDILDGEDFRLEDCRELDYEDIEAEVELAEEEHFRQVQLETNCPDSIFEEYESLKDTTEYGGVAMKIGNLYLTVQPVEDGFDYIFYDDELKEINGNTYEDPSISIQKATREIIDNEQMADIPCTAMEYKEFEAMTIKQARERLATEVTPTSQIGRREAALNGQTRTDIEELVLDYAQSQLEEMKLEEDVTLIGARIYGSRTREGLFQEGSDIDVVLSYEGSIAEDSFFNTLHEHGMKVAGMELDINPISLEKTGTLEEYLNQAEHYLDEKEPSKKELVGRTSYANGEQFEFYDKEAFLKEIDEEIEYRNSSGFQYEVLTADPELRKAVDDIVYNLMGEKNPYELSDYQEDTEEVTIEKEALQLAIEMDSLSEALDPYEYRDSVEDKEAQIQLLKEDLLVGGEKTEQLKEWFAEFKEDEELTEQIEKVLSDMNTFETKINPLQHEVEKSEPEKEATISFYVAECMEFPILGVYQDDLTMEEALEIYEQIPAERMHGIKGVGFCLEDGSMYDGEYELMAAGRVDTESINCIEHYKNSPLVQNAIVKMQEYLDAQQEKLPIQQEPVQKEQQEVERKKEPVKYEQHEEPAGKTVEAASKPEPVQTRVKRPEAKKENGKKESVLQALRNRQAKMKEQEQNKAKEKSQARKKGDMEL</sequence>
<dbReference type="RefSeq" id="WP_073110996.1">
    <property type="nucleotide sequence ID" value="NZ_FQZY01000037.1"/>
</dbReference>
<feature type="domain" description="Large polyvalent protein-associated" evidence="4">
    <location>
        <begin position="899"/>
        <end position="976"/>
    </location>
</feature>
<evidence type="ECO:0000259" key="2">
    <source>
        <dbReference type="Pfam" id="PF08401"/>
    </source>
</evidence>
<feature type="domain" description="YodL-like" evidence="3">
    <location>
        <begin position="568"/>
        <end position="667"/>
    </location>
</feature>
<evidence type="ECO:0000313" key="6">
    <source>
        <dbReference type="Proteomes" id="UP000184301"/>
    </source>
</evidence>
<dbReference type="Gene3D" id="1.10.10.2910">
    <property type="match status" value="1"/>
</dbReference>
<feature type="compositionally biased region" description="Basic and acidic residues" evidence="1">
    <location>
        <begin position="1511"/>
        <end position="1534"/>
    </location>
</feature>
<gene>
    <name evidence="5" type="ORF">SAMN02745243_02527</name>
</gene>
<protein>
    <submittedName>
        <fullName evidence="5">YodL-like</fullName>
    </submittedName>
</protein>
<feature type="region of interest" description="Disordered" evidence="1">
    <location>
        <begin position="1505"/>
        <end position="1599"/>
    </location>
</feature>
<accession>A0A1M6QTV0</accession>
<evidence type="ECO:0000259" key="4">
    <source>
        <dbReference type="Pfam" id="PF18830"/>
    </source>
</evidence>
<dbReference type="EMBL" id="FQZY01000037">
    <property type="protein sequence ID" value="SHK23681.1"/>
    <property type="molecule type" value="Genomic_DNA"/>
</dbReference>
<dbReference type="InterPro" id="IPR025923">
    <property type="entry name" value="YodL-like_dom"/>
</dbReference>
<keyword evidence="6" id="KW-1185">Reference proteome</keyword>
<evidence type="ECO:0000256" key="1">
    <source>
        <dbReference type="SAM" id="MobiDB-lite"/>
    </source>
</evidence>
<dbReference type="Proteomes" id="UP000184301">
    <property type="component" value="Unassembled WGS sequence"/>
</dbReference>
<feature type="domain" description="N-terminal" evidence="2">
    <location>
        <begin position="6"/>
        <end position="131"/>
    </location>
</feature>
<evidence type="ECO:0000313" key="5">
    <source>
        <dbReference type="EMBL" id="SHK23681.1"/>
    </source>
</evidence>
<dbReference type="InterPro" id="IPR013610">
    <property type="entry name" value="ArdC_N"/>
</dbReference>
<dbReference type="Pfam" id="PF18941">
    <property type="entry name" value="DUF5688"/>
    <property type="match status" value="1"/>
</dbReference>
<feature type="compositionally biased region" description="Basic and acidic residues" evidence="1">
    <location>
        <begin position="1576"/>
        <end position="1599"/>
    </location>
</feature>
<dbReference type="InterPro" id="IPR043743">
    <property type="entry name" value="DUF5688"/>
</dbReference>
<dbReference type="STRING" id="1121950.SAMN02745243_02527"/>
<organism evidence="5 6">
    <name type="scientific">Hespellia stercorisuis DSM 15480</name>
    <dbReference type="NCBI Taxonomy" id="1121950"/>
    <lineage>
        <taxon>Bacteria</taxon>
        <taxon>Bacillati</taxon>
        <taxon>Bacillota</taxon>
        <taxon>Clostridia</taxon>
        <taxon>Lachnospirales</taxon>
        <taxon>Lachnospiraceae</taxon>
        <taxon>Hespellia</taxon>
    </lineage>
</organism>
<feature type="domain" description="Large polyvalent protein-associated" evidence="4">
    <location>
        <begin position="1012"/>
        <end position="1083"/>
    </location>
</feature>
<evidence type="ECO:0000259" key="3">
    <source>
        <dbReference type="Pfam" id="PF14191"/>
    </source>
</evidence>
<dbReference type="InterPro" id="IPR040568">
    <property type="entry name" value="LPD16"/>
</dbReference>
<name>A0A1M6QTV0_9FIRM</name>
<dbReference type="Pfam" id="PF18830">
    <property type="entry name" value="LPD16"/>
    <property type="match status" value="2"/>
</dbReference>
<proteinExistence type="predicted"/>
<reference evidence="5 6" key="1">
    <citation type="submission" date="2016-11" db="EMBL/GenBank/DDBJ databases">
        <authorList>
            <person name="Jaros S."/>
            <person name="Januszkiewicz K."/>
            <person name="Wedrychowicz H."/>
        </authorList>
    </citation>
    <scope>NUCLEOTIDE SEQUENCE [LARGE SCALE GENOMIC DNA]</scope>
    <source>
        <strain evidence="5 6">DSM 15480</strain>
    </source>
</reference>
<feature type="compositionally biased region" description="Basic and acidic residues" evidence="1">
    <location>
        <begin position="1552"/>
        <end position="1565"/>
    </location>
</feature>
<dbReference type="OrthoDB" id="2875909at2"/>
<dbReference type="GO" id="GO:0003697">
    <property type="term" value="F:single-stranded DNA binding"/>
    <property type="evidence" value="ECO:0007669"/>
    <property type="project" value="InterPro"/>
</dbReference>